<dbReference type="AlphaFoldDB" id="A0A7J4JKY1"/>
<dbReference type="InterPro" id="IPR036401">
    <property type="entry name" value="Ribosomal_eS17_sf"/>
</dbReference>
<comment type="caution">
    <text evidence="5">The sequence shown here is derived from an EMBL/GenBank/DDBJ whole genome shotgun (WGS) entry which is preliminary data.</text>
</comment>
<dbReference type="SUPFAM" id="SSF116820">
    <property type="entry name" value="Rps17e-like"/>
    <property type="match status" value="1"/>
</dbReference>
<dbReference type="Gene3D" id="1.10.60.20">
    <property type="entry name" value="Ribosomal protein S17e-like"/>
    <property type="match status" value="1"/>
</dbReference>
<dbReference type="Proteomes" id="UP000564964">
    <property type="component" value="Unassembled WGS sequence"/>
</dbReference>
<keyword evidence="2 5" id="KW-0689">Ribosomal protein</keyword>
<proteinExistence type="inferred from homology"/>
<dbReference type="Proteomes" id="UP000678237">
    <property type="component" value="Unassembled WGS sequence"/>
</dbReference>
<dbReference type="EMBL" id="DUGH01000148">
    <property type="protein sequence ID" value="HIH16965.1"/>
    <property type="molecule type" value="Genomic_DNA"/>
</dbReference>
<reference evidence="7" key="1">
    <citation type="journal article" date="2020" name="bioRxiv">
        <title>A rank-normalized archaeal taxonomy based on genome phylogeny resolves widespread incomplete and uneven classifications.</title>
        <authorList>
            <person name="Rinke C."/>
            <person name="Chuvochina M."/>
            <person name="Mussig A.J."/>
            <person name="Chaumeil P.-A."/>
            <person name="Waite D.W."/>
            <person name="Whitman W.B."/>
            <person name="Parks D.H."/>
            <person name="Hugenholtz P."/>
        </authorList>
    </citation>
    <scope>NUCLEOTIDE SEQUENCE [LARGE SCALE GENOMIC DNA]</scope>
</reference>
<accession>A0A7J4JKY1</accession>
<dbReference type="GO" id="GO:1990904">
    <property type="term" value="C:ribonucleoprotein complex"/>
    <property type="evidence" value="ECO:0007669"/>
    <property type="project" value="UniProtKB-KW"/>
</dbReference>
<evidence type="ECO:0000313" key="7">
    <source>
        <dbReference type="Proteomes" id="UP000564964"/>
    </source>
</evidence>
<dbReference type="EMBL" id="JAGVWE010000002">
    <property type="protein sequence ID" value="MBS3062551.1"/>
    <property type="molecule type" value="Genomic_DNA"/>
</dbReference>
<evidence type="ECO:0000313" key="6">
    <source>
        <dbReference type="EMBL" id="MBS3062551.1"/>
    </source>
</evidence>
<reference evidence="6" key="2">
    <citation type="submission" date="2021-03" db="EMBL/GenBank/DDBJ databases">
        <authorList>
            <person name="Jaffe A."/>
        </authorList>
    </citation>
    <scope>NUCLEOTIDE SEQUENCE</scope>
    <source>
        <strain evidence="6">RIFCSPLOWO2_01_FULL_58_19</strain>
    </source>
</reference>
<protein>
    <recommendedName>
        <fullName evidence="4">30S ribosomal protein S17e</fullName>
    </recommendedName>
</protein>
<sequence length="66" mass="7321">MGKAVPKGIKAKAEEIQKYFPDKVTDSFDQNKALLNSLGLPLPKTNRNLIAGFMTRKFKQAKKAAN</sequence>
<evidence type="ECO:0000256" key="2">
    <source>
        <dbReference type="ARBA" id="ARBA00022980"/>
    </source>
</evidence>
<gene>
    <name evidence="5" type="ORF">HA252_06180</name>
    <name evidence="6" type="ORF">J4203_01640</name>
</gene>
<reference evidence="6" key="3">
    <citation type="submission" date="2021-05" db="EMBL/GenBank/DDBJ databases">
        <title>Protein family content uncovers lineage relationships and bacterial pathway maintenance mechanisms in DPANN archaea.</title>
        <authorList>
            <person name="Castelle C.J."/>
            <person name="Meheust R."/>
            <person name="Jaffe A.L."/>
            <person name="Seitz K."/>
            <person name="Gong X."/>
            <person name="Baker B.J."/>
            <person name="Banfield J.F."/>
        </authorList>
    </citation>
    <scope>NUCLEOTIDE SEQUENCE</scope>
    <source>
        <strain evidence="6">RIFCSPLOWO2_01_FULL_58_19</strain>
    </source>
</reference>
<name>A0A7J4JKY1_9ARCH</name>
<keyword evidence="3" id="KW-0687">Ribonucleoprotein</keyword>
<dbReference type="Pfam" id="PF00833">
    <property type="entry name" value="Ribosomal_S17e"/>
    <property type="match status" value="1"/>
</dbReference>
<organism evidence="5 7">
    <name type="scientific">Candidatus Iainarchaeum sp</name>
    <dbReference type="NCBI Taxonomy" id="3101447"/>
    <lineage>
        <taxon>Archaea</taxon>
        <taxon>Candidatus Iainarchaeota</taxon>
        <taxon>Candidatus Iainarchaeia</taxon>
        <taxon>Candidatus Iainarchaeales</taxon>
        <taxon>Candidatus Iainarchaeaceae</taxon>
        <taxon>Candidatus Iainarchaeum</taxon>
    </lineage>
</organism>
<evidence type="ECO:0000256" key="3">
    <source>
        <dbReference type="ARBA" id="ARBA00023274"/>
    </source>
</evidence>
<evidence type="ECO:0000256" key="1">
    <source>
        <dbReference type="ARBA" id="ARBA00010444"/>
    </source>
</evidence>
<dbReference type="GO" id="GO:0005840">
    <property type="term" value="C:ribosome"/>
    <property type="evidence" value="ECO:0007669"/>
    <property type="project" value="UniProtKB-KW"/>
</dbReference>
<evidence type="ECO:0000256" key="4">
    <source>
        <dbReference type="ARBA" id="ARBA00035394"/>
    </source>
</evidence>
<evidence type="ECO:0000313" key="5">
    <source>
        <dbReference type="EMBL" id="HIH16965.1"/>
    </source>
</evidence>
<comment type="similarity">
    <text evidence="1">Belongs to the eukaryotic ribosomal protein eS17 family.</text>
</comment>
<dbReference type="InterPro" id="IPR001210">
    <property type="entry name" value="Ribosomal_eS17"/>
</dbReference>
<dbReference type="GO" id="GO:0006412">
    <property type="term" value="P:translation"/>
    <property type="evidence" value="ECO:0007669"/>
    <property type="project" value="InterPro"/>
</dbReference>
<dbReference type="GO" id="GO:0003735">
    <property type="term" value="F:structural constituent of ribosome"/>
    <property type="evidence" value="ECO:0007669"/>
    <property type="project" value="InterPro"/>
</dbReference>